<feature type="domain" description="Gfo/Idh/MocA-like oxidoreductase N-terminal" evidence="6">
    <location>
        <begin position="68"/>
        <end position="194"/>
    </location>
</feature>
<comment type="cofactor">
    <cofactor evidence="1">
        <name>NAD(+)</name>
        <dbReference type="ChEBI" id="CHEBI:57540"/>
    </cofactor>
</comment>
<dbReference type="PANTHER" id="PTHR43818">
    <property type="entry name" value="BCDNA.GH03377"/>
    <property type="match status" value="1"/>
</dbReference>
<evidence type="ECO:0000256" key="4">
    <source>
        <dbReference type="ARBA" id="ARBA00023027"/>
    </source>
</evidence>
<dbReference type="PROSITE" id="PS51257">
    <property type="entry name" value="PROKAR_LIPOPROTEIN"/>
    <property type="match status" value="1"/>
</dbReference>
<reference evidence="8 9" key="1">
    <citation type="submission" date="2019-11" db="EMBL/GenBank/DDBJ databases">
        <authorList>
            <person name="Zheng R.K."/>
            <person name="Sun C.M."/>
        </authorList>
    </citation>
    <scope>NUCLEOTIDE SEQUENCE [LARGE SCALE GENOMIC DNA]</scope>
    <source>
        <strain evidence="8 9">WC007</strain>
    </source>
</reference>
<dbReference type="Gene3D" id="3.40.50.720">
    <property type="entry name" value="NAD(P)-binding Rossmann-like Domain"/>
    <property type="match status" value="1"/>
</dbReference>
<evidence type="ECO:0000256" key="5">
    <source>
        <dbReference type="ARBA" id="ARBA00023295"/>
    </source>
</evidence>
<comment type="similarity">
    <text evidence="2">Belongs to the Gfo/Idh/MocA family. Glycosyl hydrolase 109 subfamily.</text>
</comment>
<protein>
    <submittedName>
        <fullName evidence="8">Acetylgalactosaminidase</fullName>
    </submittedName>
</protein>
<dbReference type="EMBL" id="CP046401">
    <property type="protein sequence ID" value="QGY46633.1"/>
    <property type="molecule type" value="Genomic_DNA"/>
</dbReference>
<evidence type="ECO:0000313" key="8">
    <source>
        <dbReference type="EMBL" id="QGY46633.1"/>
    </source>
</evidence>
<dbReference type="InterPro" id="IPR000683">
    <property type="entry name" value="Gfo/Idh/MocA-like_OxRdtase_N"/>
</dbReference>
<dbReference type="GO" id="GO:0016798">
    <property type="term" value="F:hydrolase activity, acting on glycosyl bonds"/>
    <property type="evidence" value="ECO:0007669"/>
    <property type="project" value="UniProtKB-KW"/>
</dbReference>
<dbReference type="Pfam" id="PF21252">
    <property type="entry name" value="Glyco_hydro_109_C"/>
    <property type="match status" value="1"/>
</dbReference>
<accession>A0A6I6K4V5</accession>
<evidence type="ECO:0000259" key="7">
    <source>
        <dbReference type="Pfam" id="PF21252"/>
    </source>
</evidence>
<dbReference type="InterPro" id="IPR049303">
    <property type="entry name" value="Glyco_hydro_109_C"/>
</dbReference>
<keyword evidence="9" id="KW-1185">Reference proteome</keyword>
<evidence type="ECO:0000259" key="6">
    <source>
        <dbReference type="Pfam" id="PF01408"/>
    </source>
</evidence>
<evidence type="ECO:0000256" key="1">
    <source>
        <dbReference type="ARBA" id="ARBA00001911"/>
    </source>
</evidence>
<dbReference type="RefSeq" id="WP_158869761.1">
    <property type="nucleotide sequence ID" value="NZ_CP046401.1"/>
</dbReference>
<gene>
    <name evidence="8" type="ORF">GM418_24120</name>
</gene>
<dbReference type="PROSITE" id="PS51318">
    <property type="entry name" value="TAT"/>
    <property type="match status" value="1"/>
</dbReference>
<dbReference type="Pfam" id="PF01408">
    <property type="entry name" value="GFO_IDH_MocA"/>
    <property type="match status" value="1"/>
</dbReference>
<keyword evidence="3" id="KW-0378">Hydrolase</keyword>
<dbReference type="AlphaFoldDB" id="A0A6I6K4V5"/>
<dbReference type="KEGG" id="mcos:GM418_24120"/>
<dbReference type="SUPFAM" id="SSF51735">
    <property type="entry name" value="NAD(P)-binding Rossmann-fold domains"/>
    <property type="match status" value="1"/>
</dbReference>
<dbReference type="Gene3D" id="3.30.360.10">
    <property type="entry name" value="Dihydrodipicolinate Reductase, domain 2"/>
    <property type="match status" value="1"/>
</dbReference>
<evidence type="ECO:0000256" key="3">
    <source>
        <dbReference type="ARBA" id="ARBA00022801"/>
    </source>
</evidence>
<organism evidence="8 9">
    <name type="scientific">Maribellus comscasis</name>
    <dbReference type="NCBI Taxonomy" id="2681766"/>
    <lineage>
        <taxon>Bacteria</taxon>
        <taxon>Pseudomonadati</taxon>
        <taxon>Bacteroidota</taxon>
        <taxon>Bacteroidia</taxon>
        <taxon>Marinilabiliales</taxon>
        <taxon>Prolixibacteraceae</taxon>
        <taxon>Maribellus</taxon>
    </lineage>
</organism>
<dbReference type="GO" id="GO:0000166">
    <property type="term" value="F:nucleotide binding"/>
    <property type="evidence" value="ECO:0007669"/>
    <property type="project" value="InterPro"/>
</dbReference>
<dbReference type="InterPro" id="IPR036291">
    <property type="entry name" value="NAD(P)-bd_dom_sf"/>
</dbReference>
<sequence>MKTNRRKFFQIAGVAGAGVISGGFSSCTQTASSQQAESNLAGIKESALASHPSVFNMSGYAAPKIETVRVGFIGLGNRGPGAVERISNIEGVQIVGLCDKDISRVAKGQKILEKHSLPKAKEYGGSEDAWKEMCESPDIDLIYICTPWSLHTPMAVYAMENDKHAATEVPAAVTVDQAWQLVETSERTKKHCMMLENCCYDFFELLTLNMARQGFFGEIIHTEGAYIHTLIDSNLSKDGYSDMWRLRENQGRNGNLYPTHGLGPVCQVLNVNRGDKMDYLTSMSSFDFQMAKRAEELAAKDDFWNEFKTDNYRGNMNTTMVRTNKGKTIMIQHDVTSPRVYSRIHLVSGTEGMARKYPTPGKIAKGHSWFGEDEMKVLEEKYTPKIVKLVGDMAKKVGGHGGMDFMMDWRLIDCLRNGIPLDQDVYDAALWSVIAPLSEWSVANKSNSIEVPDFTNGAWKTNTPVDVTLSKGGTTSVRVTAEAESQLNV</sequence>
<dbReference type="Proteomes" id="UP000428260">
    <property type="component" value="Chromosome"/>
</dbReference>
<keyword evidence="4" id="KW-0520">NAD</keyword>
<feature type="domain" description="Glycosyl hydrolase 109 C-terminal" evidence="7">
    <location>
        <begin position="205"/>
        <end position="363"/>
    </location>
</feature>
<name>A0A6I6K4V5_9BACT</name>
<keyword evidence="5" id="KW-0326">Glycosidase</keyword>
<dbReference type="InterPro" id="IPR050463">
    <property type="entry name" value="Gfo/Idh/MocA_oxidrdct_glycsds"/>
</dbReference>
<dbReference type="InterPro" id="IPR006311">
    <property type="entry name" value="TAT_signal"/>
</dbReference>
<evidence type="ECO:0000256" key="2">
    <source>
        <dbReference type="ARBA" id="ARBA00009329"/>
    </source>
</evidence>
<proteinExistence type="inferred from homology"/>
<evidence type="ECO:0000313" key="9">
    <source>
        <dbReference type="Proteomes" id="UP000428260"/>
    </source>
</evidence>
<dbReference type="PANTHER" id="PTHR43818:SF1">
    <property type="entry name" value="GLYCOSYL HYDROLASE FAMILY 109 PROTEIN"/>
    <property type="match status" value="1"/>
</dbReference>